<evidence type="ECO:0000313" key="9">
    <source>
        <dbReference type="Proteomes" id="UP000823775"/>
    </source>
</evidence>
<evidence type="ECO:0000256" key="5">
    <source>
        <dbReference type="ARBA" id="ARBA00022840"/>
    </source>
</evidence>
<keyword evidence="9" id="KW-1185">Reference proteome</keyword>
<evidence type="ECO:0000256" key="1">
    <source>
        <dbReference type="ARBA" id="ARBA00004470"/>
    </source>
</evidence>
<dbReference type="Gene3D" id="3.40.50.300">
    <property type="entry name" value="P-loop containing nucleotide triphosphate hydrolases"/>
    <property type="match status" value="1"/>
</dbReference>
<organism evidence="8 9">
    <name type="scientific">Datura stramonium</name>
    <name type="common">Jimsonweed</name>
    <name type="synonym">Common thornapple</name>
    <dbReference type="NCBI Taxonomy" id="4076"/>
    <lineage>
        <taxon>Eukaryota</taxon>
        <taxon>Viridiplantae</taxon>
        <taxon>Streptophyta</taxon>
        <taxon>Embryophyta</taxon>
        <taxon>Tracheophyta</taxon>
        <taxon>Spermatophyta</taxon>
        <taxon>Magnoliopsida</taxon>
        <taxon>eudicotyledons</taxon>
        <taxon>Gunneridae</taxon>
        <taxon>Pentapetalae</taxon>
        <taxon>asterids</taxon>
        <taxon>lamiids</taxon>
        <taxon>Solanales</taxon>
        <taxon>Solanaceae</taxon>
        <taxon>Solanoideae</taxon>
        <taxon>Datureae</taxon>
        <taxon>Datura</taxon>
    </lineage>
</organism>
<name>A0ABS8WWC7_DATST</name>
<dbReference type="PANTHER" id="PTHR32429:SF32">
    <property type="entry name" value="RIBULOSE BISPHOSPHATE CARBOXYLASE_OXYGENASE ACTIVASE, CHLOROPLASTIC"/>
    <property type="match status" value="1"/>
</dbReference>
<dbReference type="PANTHER" id="PTHR32429">
    <property type="match status" value="1"/>
</dbReference>
<evidence type="ECO:0000256" key="4">
    <source>
        <dbReference type="ARBA" id="ARBA00022741"/>
    </source>
</evidence>
<dbReference type="InterPro" id="IPR044960">
    <property type="entry name" value="RCA-like"/>
</dbReference>
<dbReference type="Proteomes" id="UP000823775">
    <property type="component" value="Unassembled WGS sequence"/>
</dbReference>
<sequence length="207" mass="22863">MEGLIMDASDDQQDIARGKGMVDTLFQAPTGSGTHHAIMNSYEYISQGLRQFHSFWVSGEEKVKAKVQRGSRNHQKWNMCCLFINDLDAAGRMGGTTNTMSNFVMVVNATLMNIADNPTNVQLPGMYNKQENARSLLLSLVTISPHCMQSLICDGQSGESSTGHQLGRTELVFAQGEYDDEVRKWISGTGLEQVGEKLLNSREGLQL</sequence>
<evidence type="ECO:0000256" key="3">
    <source>
        <dbReference type="ARBA" id="ARBA00022640"/>
    </source>
</evidence>
<evidence type="ECO:0000313" key="8">
    <source>
        <dbReference type="EMBL" id="MCE3215513.1"/>
    </source>
</evidence>
<comment type="caution">
    <text evidence="8">The sequence shown here is derived from an EMBL/GenBank/DDBJ whole genome shotgun (WGS) entry which is preliminary data.</text>
</comment>
<comment type="similarity">
    <text evidence="7">Belongs to the RuBisCO activase family.</text>
</comment>
<keyword evidence="4" id="KW-0547">Nucleotide-binding</keyword>
<dbReference type="EMBL" id="JACEIK010011185">
    <property type="protein sequence ID" value="MCE3215513.1"/>
    <property type="molecule type" value="Genomic_DNA"/>
</dbReference>
<comment type="subcellular location">
    <subcellularLocation>
        <location evidence="1">Plastid</location>
        <location evidence="1">Chloroplast stroma</location>
    </subcellularLocation>
</comment>
<dbReference type="Gene3D" id="1.10.8.1070">
    <property type="match status" value="1"/>
</dbReference>
<accession>A0ABS8WWC7</accession>
<comment type="function">
    <text evidence="6">Activation of RuBisCO (ribulose-1,5-bisphosphate carboxylase/oxygenase; EC 4.1.1.39) involves the ATP-dependent carboxylation of the epsilon-amino group of lysine leading to a carbamate structure.</text>
</comment>
<gene>
    <name evidence="8" type="ORF">HAX54_002635</name>
</gene>
<proteinExistence type="inferred from homology"/>
<reference evidence="8 9" key="1">
    <citation type="journal article" date="2021" name="BMC Genomics">
        <title>Datura genome reveals duplications of psychoactive alkaloid biosynthetic genes and high mutation rate following tissue culture.</title>
        <authorList>
            <person name="Rajewski A."/>
            <person name="Carter-House D."/>
            <person name="Stajich J."/>
            <person name="Litt A."/>
        </authorList>
    </citation>
    <scope>NUCLEOTIDE SEQUENCE [LARGE SCALE GENOMIC DNA]</scope>
    <source>
        <strain evidence="8">AR-01</strain>
    </source>
</reference>
<evidence type="ECO:0000256" key="7">
    <source>
        <dbReference type="ARBA" id="ARBA00025781"/>
    </source>
</evidence>
<keyword evidence="3" id="KW-0934">Plastid</keyword>
<dbReference type="InterPro" id="IPR027417">
    <property type="entry name" value="P-loop_NTPase"/>
</dbReference>
<keyword evidence="5" id="KW-0067">ATP-binding</keyword>
<evidence type="ECO:0000256" key="2">
    <source>
        <dbReference type="ARBA" id="ARBA00022528"/>
    </source>
</evidence>
<keyword evidence="2" id="KW-0150">Chloroplast</keyword>
<evidence type="ECO:0000256" key="6">
    <source>
        <dbReference type="ARBA" id="ARBA00025556"/>
    </source>
</evidence>
<protein>
    <submittedName>
        <fullName evidence="8">Uncharacterized protein</fullName>
    </submittedName>
</protein>